<dbReference type="AlphaFoldDB" id="A0A833N6J2"/>
<dbReference type="Gene3D" id="3.40.50.720">
    <property type="entry name" value="NAD(P)-binding Rossmann-like Domain"/>
    <property type="match status" value="1"/>
</dbReference>
<dbReference type="SUPFAM" id="SSF51735">
    <property type="entry name" value="NAD(P)-binding Rossmann-fold domains"/>
    <property type="match status" value="1"/>
</dbReference>
<dbReference type="PROSITE" id="PS00061">
    <property type="entry name" value="ADH_SHORT"/>
    <property type="match status" value="1"/>
</dbReference>
<dbReference type="GO" id="GO:0016616">
    <property type="term" value="F:oxidoreductase activity, acting on the CH-OH group of donors, NAD or NADP as acceptor"/>
    <property type="evidence" value="ECO:0007669"/>
    <property type="project" value="TreeGrafter"/>
</dbReference>
<dbReference type="CDD" id="cd05233">
    <property type="entry name" value="SDR_c"/>
    <property type="match status" value="1"/>
</dbReference>
<proteinExistence type="inferred from homology"/>
<comment type="caution">
    <text evidence="3">The sequence shown here is derived from an EMBL/GenBank/DDBJ whole genome shotgun (WGS) entry which is preliminary data.</text>
</comment>
<dbReference type="InterPro" id="IPR002347">
    <property type="entry name" value="SDR_fam"/>
</dbReference>
<evidence type="ECO:0000313" key="3">
    <source>
        <dbReference type="EMBL" id="KAB8033535.1"/>
    </source>
</evidence>
<protein>
    <submittedName>
        <fullName evidence="3">SDR family oxidoreductase</fullName>
    </submittedName>
</protein>
<dbReference type="PRINTS" id="PR00081">
    <property type="entry name" value="GDHRDH"/>
</dbReference>
<keyword evidence="2" id="KW-0560">Oxidoreductase</keyword>
<keyword evidence="4" id="KW-1185">Reference proteome</keyword>
<dbReference type="Proteomes" id="UP000442694">
    <property type="component" value="Unassembled WGS sequence"/>
</dbReference>
<dbReference type="InterPro" id="IPR020904">
    <property type="entry name" value="Sc_DH/Rdtase_CS"/>
</dbReference>
<name>A0A833N6J2_9BACT</name>
<organism evidence="3 4">
    <name type="scientific">Fluviispira multicolorata</name>
    <dbReference type="NCBI Taxonomy" id="2654512"/>
    <lineage>
        <taxon>Bacteria</taxon>
        <taxon>Pseudomonadati</taxon>
        <taxon>Bdellovibrionota</taxon>
        <taxon>Oligoflexia</taxon>
        <taxon>Silvanigrellales</taxon>
        <taxon>Silvanigrellaceae</taxon>
        <taxon>Fluviispira</taxon>
    </lineage>
</organism>
<dbReference type="EMBL" id="WFLN01000004">
    <property type="protein sequence ID" value="KAB8033535.1"/>
    <property type="molecule type" value="Genomic_DNA"/>
</dbReference>
<reference evidence="3 4" key="1">
    <citation type="submission" date="2019-10" db="EMBL/GenBank/DDBJ databases">
        <title>New genus of Silvanigrellaceae.</title>
        <authorList>
            <person name="Pitt A."/>
            <person name="Hahn M.W."/>
        </authorList>
    </citation>
    <scope>NUCLEOTIDE SEQUENCE [LARGE SCALE GENOMIC DNA]</scope>
    <source>
        <strain evidence="3 4">33A1-SZDP</strain>
    </source>
</reference>
<dbReference type="FunFam" id="3.40.50.720:FF:000084">
    <property type="entry name" value="Short-chain dehydrogenase reductase"/>
    <property type="match status" value="1"/>
</dbReference>
<dbReference type="PRINTS" id="PR00080">
    <property type="entry name" value="SDRFAMILY"/>
</dbReference>
<evidence type="ECO:0000313" key="4">
    <source>
        <dbReference type="Proteomes" id="UP000442694"/>
    </source>
</evidence>
<dbReference type="PANTHER" id="PTHR42760">
    <property type="entry name" value="SHORT-CHAIN DEHYDROGENASES/REDUCTASES FAMILY MEMBER"/>
    <property type="match status" value="1"/>
</dbReference>
<accession>A0A833N6J2</accession>
<sequence length="274" mass="30115">MLFITISKNGIFSNMQNKLFSVKNKKILITGASSGLGRHYALTLANAGAFVIVCGRREQLLNEVVNEIKANNGKAKMLILDVTKFKESEEKLKELYSQIEGVDILINNAGCTARVKRPILDVTLEDWDEIIDTNLKSVWNISNITAKYMHKYSIKGSIINISSTVANRARIGNSIYGISKSAVVSLTQKLALEYAQFGIRVNAIAPGFFETDINSAFVKSEAGQELLKRSIPVARKGEFDELNGALFLFASNASTYITGECLFVDGGYIINSIV</sequence>
<evidence type="ECO:0000256" key="1">
    <source>
        <dbReference type="ARBA" id="ARBA00006484"/>
    </source>
</evidence>
<dbReference type="PANTHER" id="PTHR42760:SF133">
    <property type="entry name" value="3-OXOACYL-[ACYL-CARRIER-PROTEIN] REDUCTASE"/>
    <property type="match status" value="1"/>
</dbReference>
<comment type="similarity">
    <text evidence="1">Belongs to the short-chain dehydrogenases/reductases (SDR) family.</text>
</comment>
<evidence type="ECO:0000256" key="2">
    <source>
        <dbReference type="ARBA" id="ARBA00023002"/>
    </source>
</evidence>
<dbReference type="InterPro" id="IPR036291">
    <property type="entry name" value="NAD(P)-bd_dom_sf"/>
</dbReference>
<gene>
    <name evidence="3" type="ORF">GCL57_02180</name>
</gene>
<dbReference type="Pfam" id="PF13561">
    <property type="entry name" value="adh_short_C2"/>
    <property type="match status" value="1"/>
</dbReference>